<evidence type="ECO:0000313" key="4">
    <source>
        <dbReference type="Proteomes" id="UP000177481"/>
    </source>
</evidence>
<organism evidence="3 4">
    <name type="scientific">Candidatus Berkelbacteria bacterium RIFCSPLOWO2_01_FULL_50_28</name>
    <dbReference type="NCBI Taxonomy" id="1797471"/>
    <lineage>
        <taxon>Bacteria</taxon>
        <taxon>Candidatus Berkelbacteria</taxon>
    </lineage>
</organism>
<dbReference type="GO" id="GO:0003824">
    <property type="term" value="F:catalytic activity"/>
    <property type="evidence" value="ECO:0007669"/>
    <property type="project" value="InterPro"/>
</dbReference>
<dbReference type="Proteomes" id="UP000177481">
    <property type="component" value="Unassembled WGS sequence"/>
</dbReference>
<protein>
    <recommendedName>
        <fullName evidence="2">HIT domain-containing protein</fullName>
    </recommendedName>
</protein>
<dbReference type="EMBL" id="MEZX01000003">
    <property type="protein sequence ID" value="OGD64307.1"/>
    <property type="molecule type" value="Genomic_DNA"/>
</dbReference>
<dbReference type="AlphaFoldDB" id="A0A1F5EA62"/>
<reference evidence="3 4" key="1">
    <citation type="journal article" date="2016" name="Nat. Commun.">
        <title>Thousands of microbial genomes shed light on interconnected biogeochemical processes in an aquifer system.</title>
        <authorList>
            <person name="Anantharaman K."/>
            <person name="Brown C.T."/>
            <person name="Hug L.A."/>
            <person name="Sharon I."/>
            <person name="Castelle C.J."/>
            <person name="Probst A.J."/>
            <person name="Thomas B.C."/>
            <person name="Singh A."/>
            <person name="Wilkins M.J."/>
            <person name="Karaoz U."/>
            <person name="Brodie E.L."/>
            <person name="Williams K.H."/>
            <person name="Hubbard S.S."/>
            <person name="Banfield J.F."/>
        </authorList>
    </citation>
    <scope>NUCLEOTIDE SEQUENCE [LARGE SCALE GENOMIC DNA]</scope>
</reference>
<proteinExistence type="predicted"/>
<feature type="short sequence motif" description="Histidine triad motif" evidence="1">
    <location>
        <begin position="98"/>
        <end position="102"/>
    </location>
</feature>
<dbReference type="PROSITE" id="PS51084">
    <property type="entry name" value="HIT_2"/>
    <property type="match status" value="1"/>
</dbReference>
<dbReference type="STRING" id="1797471.A3A71_04035"/>
<name>A0A1F5EA62_9BACT</name>
<evidence type="ECO:0000256" key="1">
    <source>
        <dbReference type="PROSITE-ProRule" id="PRU00464"/>
    </source>
</evidence>
<evidence type="ECO:0000259" key="2">
    <source>
        <dbReference type="PROSITE" id="PS51084"/>
    </source>
</evidence>
<sequence>MRNCEVCEVLKKDLDVIFDSKHWRVSLDATDQYYLGRSFVTAKRHVDDLAELSKEEWEDLRSVMKKFETAVRGAFGAILFNWSCLMNGSCQEKPYNPHVHWHVRPRYDKKVIVAGEEFADNEFGHHYARSTSRTVEPKTKAEIIKSIQKFL</sequence>
<dbReference type="Gene3D" id="3.30.428.10">
    <property type="entry name" value="HIT-like"/>
    <property type="match status" value="1"/>
</dbReference>
<dbReference type="Pfam" id="PF01230">
    <property type="entry name" value="HIT"/>
    <property type="match status" value="1"/>
</dbReference>
<dbReference type="InterPro" id="IPR036265">
    <property type="entry name" value="HIT-like_sf"/>
</dbReference>
<evidence type="ECO:0000313" key="3">
    <source>
        <dbReference type="EMBL" id="OGD64307.1"/>
    </source>
</evidence>
<dbReference type="SUPFAM" id="SSF54197">
    <property type="entry name" value="HIT-like"/>
    <property type="match status" value="1"/>
</dbReference>
<dbReference type="InterPro" id="IPR011146">
    <property type="entry name" value="HIT-like"/>
</dbReference>
<feature type="domain" description="HIT" evidence="2">
    <location>
        <begin position="5"/>
        <end position="113"/>
    </location>
</feature>
<comment type="caution">
    <text evidence="3">The sequence shown here is derived from an EMBL/GenBank/DDBJ whole genome shotgun (WGS) entry which is preliminary data.</text>
</comment>
<accession>A0A1F5EA62</accession>
<gene>
    <name evidence="3" type="ORF">A3A71_04035</name>
</gene>